<reference evidence="1" key="1">
    <citation type="submission" date="2022-12" db="EMBL/GenBank/DDBJ databases">
        <title>Reference genome sequencing for broad-spectrum identification of bacterial and archaeal isolates by mass spectrometry.</title>
        <authorList>
            <person name="Sekiguchi Y."/>
            <person name="Tourlousse D.M."/>
        </authorList>
    </citation>
    <scope>NUCLEOTIDE SEQUENCE</scope>
    <source>
        <strain evidence="1">10succ1</strain>
    </source>
</reference>
<name>A0A9W6GP71_9FUSO</name>
<keyword evidence="2" id="KW-1185">Reference proteome</keyword>
<gene>
    <name evidence="1" type="ORF">PM10SUCC1_33040</name>
</gene>
<organism evidence="1 2">
    <name type="scientific">Propionigenium maris DSM 9537</name>
    <dbReference type="NCBI Taxonomy" id="1123000"/>
    <lineage>
        <taxon>Bacteria</taxon>
        <taxon>Fusobacteriati</taxon>
        <taxon>Fusobacteriota</taxon>
        <taxon>Fusobacteriia</taxon>
        <taxon>Fusobacteriales</taxon>
        <taxon>Fusobacteriaceae</taxon>
        <taxon>Propionigenium</taxon>
    </lineage>
</organism>
<proteinExistence type="predicted"/>
<evidence type="ECO:0000313" key="1">
    <source>
        <dbReference type="EMBL" id="GLI57790.1"/>
    </source>
</evidence>
<dbReference type="RefSeq" id="WP_281837466.1">
    <property type="nucleotide sequence ID" value="NZ_BSDY01000024.1"/>
</dbReference>
<dbReference type="AlphaFoldDB" id="A0A9W6GP71"/>
<dbReference type="Proteomes" id="UP001144471">
    <property type="component" value="Unassembled WGS sequence"/>
</dbReference>
<protein>
    <submittedName>
        <fullName evidence="1">Uncharacterized protein</fullName>
    </submittedName>
</protein>
<dbReference type="EMBL" id="BSDY01000024">
    <property type="protein sequence ID" value="GLI57790.1"/>
    <property type="molecule type" value="Genomic_DNA"/>
</dbReference>
<accession>A0A9W6GP71</accession>
<comment type="caution">
    <text evidence="1">The sequence shown here is derived from an EMBL/GenBank/DDBJ whole genome shotgun (WGS) entry which is preliminary data.</text>
</comment>
<evidence type="ECO:0000313" key="2">
    <source>
        <dbReference type="Proteomes" id="UP001144471"/>
    </source>
</evidence>
<sequence length="123" mass="14078">MGVHHSEFEKMFEVLKGDIPIPLKVAVKRWEHIKDTGEEVIQNWLEVLKEKATSYMDEGYSVGTAMMEAWGSSYEGISDDSEKCYFNISELRKSFFEGALDGLESYEKYLIAKAGRYLCKECG</sequence>